<dbReference type="InterPro" id="IPR035965">
    <property type="entry name" value="PAS-like_dom_sf"/>
</dbReference>
<dbReference type="CDD" id="cd00130">
    <property type="entry name" value="PAS"/>
    <property type="match status" value="1"/>
</dbReference>
<evidence type="ECO:0000313" key="13">
    <source>
        <dbReference type="EMBL" id="KAB7891626.1"/>
    </source>
</evidence>
<dbReference type="InterPro" id="IPR003661">
    <property type="entry name" value="HisK_dim/P_dom"/>
</dbReference>
<dbReference type="PROSITE" id="PS50113">
    <property type="entry name" value="PAC"/>
    <property type="match status" value="1"/>
</dbReference>
<dbReference type="PROSITE" id="PS50112">
    <property type="entry name" value="PAS"/>
    <property type="match status" value="1"/>
</dbReference>
<dbReference type="PRINTS" id="PR00344">
    <property type="entry name" value="BCTRLSENSOR"/>
</dbReference>
<feature type="domain" description="PAS" evidence="10">
    <location>
        <begin position="161"/>
        <end position="212"/>
    </location>
</feature>
<evidence type="ECO:0000256" key="4">
    <source>
        <dbReference type="ARBA" id="ARBA00022679"/>
    </source>
</evidence>
<dbReference type="NCBIfam" id="TIGR00229">
    <property type="entry name" value="sensory_box"/>
    <property type="match status" value="1"/>
</dbReference>
<evidence type="ECO:0000313" key="12">
    <source>
        <dbReference type="EMBL" id="KAB7889173.1"/>
    </source>
</evidence>
<dbReference type="InterPro" id="IPR003594">
    <property type="entry name" value="HATPase_dom"/>
</dbReference>
<evidence type="ECO:0000259" key="11">
    <source>
        <dbReference type="PROSITE" id="PS50113"/>
    </source>
</evidence>
<evidence type="ECO:0000256" key="8">
    <source>
        <dbReference type="ARBA" id="ARBA00023012"/>
    </source>
</evidence>
<evidence type="ECO:0000256" key="3">
    <source>
        <dbReference type="ARBA" id="ARBA00022553"/>
    </source>
</evidence>
<dbReference type="InterPro" id="IPR001610">
    <property type="entry name" value="PAC"/>
</dbReference>
<dbReference type="PROSITE" id="PS50109">
    <property type="entry name" value="HIS_KIN"/>
    <property type="match status" value="1"/>
</dbReference>
<dbReference type="Gene3D" id="3.30.450.20">
    <property type="entry name" value="PAS domain"/>
    <property type="match status" value="1"/>
</dbReference>
<comment type="catalytic activity">
    <reaction evidence="1">
        <text>ATP + protein L-histidine = ADP + protein N-phospho-L-histidine.</text>
        <dbReference type="EC" id="2.7.13.3"/>
    </reaction>
</comment>
<dbReference type="InterPro" id="IPR036097">
    <property type="entry name" value="HisK_dim/P_sf"/>
</dbReference>
<evidence type="ECO:0000256" key="7">
    <source>
        <dbReference type="ARBA" id="ARBA00022840"/>
    </source>
</evidence>
<dbReference type="Pfam" id="PF13426">
    <property type="entry name" value="PAS_9"/>
    <property type="match status" value="1"/>
</dbReference>
<keyword evidence="6" id="KW-0418">Kinase</keyword>
<sequence>MKQKYLENQINNFKKNKLSIIRYWINKDDIIIILNTRKIDKELFIKRYAFGLLDYYIDLISNNTKIGKSASMNDFLKYLNKQNVKQDELYTLCIGFKNALLEYLAELNINCFETSKEINKLFEEVLKNFIEIYSKTTKEIEKALSKSADIVDKQVILSRTDINGKILKVSSAFCKMNGYNSSELVGQTHNLLRHHDTAKETIDDLWKTIKSGNIWSGELKNIKKNGDFYWVETTIYPNFDNMKQIISFDAISQDITSKKVIESQQNLLIEQSKHAAMGEMISMIAHQWRQPLQAVSILVQKLPLTKMMGSEITDELIDNVVDDVGKQLQYMSKTIDDFRDFFKPNRNREEIDISIIINKSIDFLGYLLKANSIQLNIKNDFNVEVFVYVNEIVQAIINIIKNACDALNEKDDEDKIINISTKKESDYICIIIEDNAGGIPNNVIGKIFEPYFSTKTNKNGTGLGLYMCKTIIEQHSNGVISVENTNIGAQFIIKLPLQ</sequence>
<dbReference type="SUPFAM" id="SSF55785">
    <property type="entry name" value="PYP-like sensor domain (PAS domain)"/>
    <property type="match status" value="1"/>
</dbReference>
<dbReference type="GO" id="GO:0005524">
    <property type="term" value="F:ATP binding"/>
    <property type="evidence" value="ECO:0007669"/>
    <property type="project" value="UniProtKB-KW"/>
</dbReference>
<evidence type="ECO:0000256" key="6">
    <source>
        <dbReference type="ARBA" id="ARBA00022777"/>
    </source>
</evidence>
<dbReference type="SMART" id="SM00086">
    <property type="entry name" value="PAC"/>
    <property type="match status" value="1"/>
</dbReference>
<evidence type="ECO:0000313" key="15">
    <source>
        <dbReference type="Proteomes" id="UP000472839"/>
    </source>
</evidence>
<comment type="caution">
    <text evidence="12">The sequence shown here is derived from an EMBL/GenBank/DDBJ whole genome shotgun (WGS) entry which is preliminary data.</text>
</comment>
<accession>A0A6L4WSY1</accession>
<dbReference type="PANTHER" id="PTHR43065:SF10">
    <property type="entry name" value="PEROXIDE STRESS-ACTIVATED HISTIDINE KINASE MAK3"/>
    <property type="match status" value="1"/>
</dbReference>
<dbReference type="EMBL" id="WFKK01000016">
    <property type="protein sequence ID" value="KAB7889173.1"/>
    <property type="molecule type" value="Genomic_DNA"/>
</dbReference>
<dbReference type="InterPro" id="IPR000014">
    <property type="entry name" value="PAS"/>
</dbReference>
<feature type="domain" description="Histidine kinase" evidence="9">
    <location>
        <begin position="283"/>
        <end position="498"/>
    </location>
</feature>
<dbReference type="SMART" id="SM00387">
    <property type="entry name" value="HATPase_c"/>
    <property type="match status" value="1"/>
</dbReference>
<name>A0A6L4WSY1_9BACT</name>
<keyword evidence="14" id="KW-1185">Reference proteome</keyword>
<keyword evidence="5" id="KW-0547">Nucleotide-binding</keyword>
<dbReference type="InterPro" id="IPR004358">
    <property type="entry name" value="Sig_transdc_His_kin-like_C"/>
</dbReference>
<dbReference type="SUPFAM" id="SSF55874">
    <property type="entry name" value="ATPase domain of HSP90 chaperone/DNA topoisomerase II/histidine kinase"/>
    <property type="match status" value="1"/>
</dbReference>
<dbReference type="CDD" id="cd00075">
    <property type="entry name" value="HATPase"/>
    <property type="match status" value="1"/>
</dbReference>
<dbReference type="SMART" id="SM00388">
    <property type="entry name" value="HisKA"/>
    <property type="match status" value="1"/>
</dbReference>
<dbReference type="InterPro" id="IPR036890">
    <property type="entry name" value="HATPase_C_sf"/>
</dbReference>
<dbReference type="CDD" id="cd00082">
    <property type="entry name" value="HisKA"/>
    <property type="match status" value="1"/>
</dbReference>
<dbReference type="Pfam" id="PF02518">
    <property type="entry name" value="HATPase_c"/>
    <property type="match status" value="1"/>
</dbReference>
<proteinExistence type="predicted"/>
<feature type="domain" description="PAC" evidence="11">
    <location>
        <begin position="215"/>
        <end position="267"/>
    </location>
</feature>
<dbReference type="EMBL" id="WFKJ01000015">
    <property type="protein sequence ID" value="KAB7891626.1"/>
    <property type="molecule type" value="Genomic_DNA"/>
</dbReference>
<dbReference type="InterPro" id="IPR005467">
    <property type="entry name" value="His_kinase_dom"/>
</dbReference>
<dbReference type="SUPFAM" id="SSF47384">
    <property type="entry name" value="Homodimeric domain of signal transducing histidine kinase"/>
    <property type="match status" value="1"/>
</dbReference>
<reference evidence="14 15" key="1">
    <citation type="submission" date="2019-10" db="EMBL/GenBank/DDBJ databases">
        <title>Poseidonibacter ostreae sp. nov., isolated from the gut of the Ostrea denselamellosa.</title>
        <authorList>
            <person name="Choi A."/>
        </authorList>
    </citation>
    <scope>NUCLEOTIDE SEQUENCE [LARGE SCALE GENOMIC DNA]</scope>
    <source>
        <strain evidence="12 15">SJOD-M-33</strain>
        <strain evidence="13 14">SJOD-M-5</strain>
    </source>
</reference>
<dbReference type="EC" id="2.7.13.3" evidence="2"/>
<evidence type="ECO:0000313" key="14">
    <source>
        <dbReference type="Proteomes" id="UP000461010"/>
    </source>
</evidence>
<dbReference type="Gene3D" id="1.10.287.130">
    <property type="match status" value="1"/>
</dbReference>
<dbReference type="GO" id="GO:0000155">
    <property type="term" value="F:phosphorelay sensor kinase activity"/>
    <property type="evidence" value="ECO:0007669"/>
    <property type="project" value="InterPro"/>
</dbReference>
<dbReference type="RefSeq" id="WP_152189525.1">
    <property type="nucleotide sequence ID" value="NZ_WFKJ01000015.1"/>
</dbReference>
<dbReference type="Proteomes" id="UP000472839">
    <property type="component" value="Unassembled WGS sequence"/>
</dbReference>
<evidence type="ECO:0000256" key="1">
    <source>
        <dbReference type="ARBA" id="ARBA00000085"/>
    </source>
</evidence>
<dbReference type="Proteomes" id="UP000461010">
    <property type="component" value="Unassembled WGS sequence"/>
</dbReference>
<dbReference type="AlphaFoldDB" id="A0A6L4WSY1"/>
<evidence type="ECO:0000256" key="5">
    <source>
        <dbReference type="ARBA" id="ARBA00022741"/>
    </source>
</evidence>
<keyword evidence="8" id="KW-0902">Two-component regulatory system</keyword>
<dbReference type="PANTHER" id="PTHR43065">
    <property type="entry name" value="SENSOR HISTIDINE KINASE"/>
    <property type="match status" value="1"/>
</dbReference>
<protein>
    <recommendedName>
        <fullName evidence="2">histidine kinase</fullName>
        <ecNumber evidence="2">2.7.13.3</ecNumber>
    </recommendedName>
</protein>
<organism evidence="12 15">
    <name type="scientific">Poseidonibacter ostreae</name>
    <dbReference type="NCBI Taxonomy" id="2654171"/>
    <lineage>
        <taxon>Bacteria</taxon>
        <taxon>Pseudomonadati</taxon>
        <taxon>Campylobacterota</taxon>
        <taxon>Epsilonproteobacteria</taxon>
        <taxon>Campylobacterales</taxon>
        <taxon>Arcobacteraceae</taxon>
        <taxon>Poseidonibacter</taxon>
    </lineage>
</organism>
<evidence type="ECO:0000259" key="9">
    <source>
        <dbReference type="PROSITE" id="PS50109"/>
    </source>
</evidence>
<keyword evidence="3" id="KW-0597">Phosphoprotein</keyword>
<keyword evidence="4" id="KW-0808">Transferase</keyword>
<keyword evidence="7" id="KW-0067">ATP-binding</keyword>
<evidence type="ECO:0000256" key="2">
    <source>
        <dbReference type="ARBA" id="ARBA00012438"/>
    </source>
</evidence>
<gene>
    <name evidence="13" type="ORF">GBG18_06555</name>
    <name evidence="12" type="ORF">GBG19_06685</name>
</gene>
<evidence type="ECO:0000259" key="10">
    <source>
        <dbReference type="PROSITE" id="PS50112"/>
    </source>
</evidence>
<dbReference type="InterPro" id="IPR000700">
    <property type="entry name" value="PAS-assoc_C"/>
</dbReference>
<dbReference type="Gene3D" id="3.30.565.10">
    <property type="entry name" value="Histidine kinase-like ATPase, C-terminal domain"/>
    <property type="match status" value="1"/>
</dbReference>